<dbReference type="KEGG" id="pphe:PP2015_2414"/>
<keyword evidence="3" id="KW-0479">Metal-binding</keyword>
<feature type="binding site" evidence="3">
    <location>
        <position position="47"/>
    </location>
    <ligand>
        <name>Mg(2+)</name>
        <dbReference type="ChEBI" id="CHEBI:18420"/>
        <label>1</label>
    </ligand>
</feature>
<accession>A0A0S2K341</accession>
<dbReference type="GO" id="GO:0016787">
    <property type="term" value="F:hydrolase activity"/>
    <property type="evidence" value="ECO:0007669"/>
    <property type="project" value="UniProtKB-KW"/>
</dbReference>
<dbReference type="RefSeq" id="WP_058030607.1">
    <property type="nucleotide sequence ID" value="NZ_CP013187.1"/>
</dbReference>
<dbReference type="PANTHER" id="PTHR16222:SF24">
    <property type="entry name" value="ADP-RIBOSYLHYDROLASE ARH3"/>
    <property type="match status" value="1"/>
</dbReference>
<name>A0A0S2K341_9GAMM</name>
<keyword evidence="2" id="KW-0378">Hydrolase</keyword>
<comment type="similarity">
    <text evidence="1">Belongs to the ADP-ribosylglycohydrolase family.</text>
</comment>
<evidence type="ECO:0000256" key="1">
    <source>
        <dbReference type="ARBA" id="ARBA00010702"/>
    </source>
</evidence>
<dbReference type="PANTHER" id="PTHR16222">
    <property type="entry name" value="ADP-RIBOSYLGLYCOHYDROLASE"/>
    <property type="match status" value="1"/>
</dbReference>
<dbReference type="OrthoDB" id="9798107at2"/>
<dbReference type="STRING" id="161398.PP2015_2414"/>
<evidence type="ECO:0000313" key="4">
    <source>
        <dbReference type="EMBL" id="ALO42906.1"/>
    </source>
</evidence>
<reference evidence="4 5" key="1">
    <citation type="submission" date="2015-11" db="EMBL/GenBank/DDBJ databases">
        <authorList>
            <person name="Zhang Y."/>
            <person name="Guo Z."/>
        </authorList>
    </citation>
    <scope>NUCLEOTIDE SEQUENCE [LARGE SCALE GENOMIC DNA]</scope>
    <source>
        <strain evidence="4 5">KCTC 12086</strain>
    </source>
</reference>
<sequence>MLVEIAVADAYGAGFEFVEQEVIVAENKLIDYRAHQLSGIKGCYTDDTQMSLALAELMLKDIEWTQENIAEVFYECYKRDPVHGYAKRLQTAFSEAENAAIFARMINSDSFGNGAMMRSVPLGYFNSEAEVIDHATIQASVTHNHPIAIDASVCIALAAHAGLYGKVTLIELPEYLLSLGYKVNSGWHGRVKAISEDTLSAVISNLMGHNCYSTLIRNAVNFGGDTDSVAAISCGVASCYKETKKTLPEHLLKNFSKHSYGLDYLADLDSQLKNKYLADI</sequence>
<organism evidence="4 5">
    <name type="scientific">Pseudoalteromonas phenolica</name>
    <dbReference type="NCBI Taxonomy" id="161398"/>
    <lineage>
        <taxon>Bacteria</taxon>
        <taxon>Pseudomonadati</taxon>
        <taxon>Pseudomonadota</taxon>
        <taxon>Gammaproteobacteria</taxon>
        <taxon>Alteromonadales</taxon>
        <taxon>Pseudoalteromonadaceae</taxon>
        <taxon>Pseudoalteromonas</taxon>
    </lineage>
</organism>
<evidence type="ECO:0000313" key="5">
    <source>
        <dbReference type="Proteomes" id="UP000061457"/>
    </source>
</evidence>
<dbReference type="AlphaFoldDB" id="A0A0S2K341"/>
<keyword evidence="3" id="KW-0460">Magnesium</keyword>
<feature type="binding site" evidence="3">
    <location>
        <position position="45"/>
    </location>
    <ligand>
        <name>Mg(2+)</name>
        <dbReference type="ChEBI" id="CHEBI:18420"/>
        <label>1</label>
    </ligand>
</feature>
<keyword evidence="5" id="KW-1185">Reference proteome</keyword>
<gene>
    <name evidence="4" type="ORF">PP2015_2414</name>
</gene>
<dbReference type="InterPro" id="IPR036705">
    <property type="entry name" value="Ribosyl_crysJ1_sf"/>
</dbReference>
<feature type="binding site" evidence="3">
    <location>
        <position position="46"/>
    </location>
    <ligand>
        <name>Mg(2+)</name>
        <dbReference type="ChEBI" id="CHEBI:18420"/>
        <label>1</label>
    </ligand>
</feature>
<dbReference type="SUPFAM" id="SSF101478">
    <property type="entry name" value="ADP-ribosylglycohydrolase"/>
    <property type="match status" value="1"/>
</dbReference>
<evidence type="ECO:0000256" key="2">
    <source>
        <dbReference type="ARBA" id="ARBA00022801"/>
    </source>
</evidence>
<dbReference type="InterPro" id="IPR050792">
    <property type="entry name" value="ADP-ribosylglycohydrolase"/>
</dbReference>
<dbReference type="Proteomes" id="UP000061457">
    <property type="component" value="Chromosome I"/>
</dbReference>
<dbReference type="PATRIC" id="fig|161398.10.peg.2465"/>
<dbReference type="GO" id="GO:0046872">
    <property type="term" value="F:metal ion binding"/>
    <property type="evidence" value="ECO:0007669"/>
    <property type="project" value="UniProtKB-KW"/>
</dbReference>
<comment type="cofactor">
    <cofactor evidence="3">
        <name>Mg(2+)</name>
        <dbReference type="ChEBI" id="CHEBI:18420"/>
    </cofactor>
    <text evidence="3">Binds 2 magnesium ions per subunit.</text>
</comment>
<protein>
    <submittedName>
        <fullName evidence="4">ADP-ribosylation/Crystallin J1</fullName>
    </submittedName>
</protein>
<dbReference type="Pfam" id="PF03747">
    <property type="entry name" value="ADP_ribosyl_GH"/>
    <property type="match status" value="1"/>
</dbReference>
<proteinExistence type="inferred from homology"/>
<dbReference type="Gene3D" id="1.10.4080.10">
    <property type="entry name" value="ADP-ribosylation/Crystallin J1"/>
    <property type="match status" value="1"/>
</dbReference>
<dbReference type="InterPro" id="IPR005502">
    <property type="entry name" value="Ribosyl_crysJ1"/>
</dbReference>
<evidence type="ECO:0000256" key="3">
    <source>
        <dbReference type="PIRSR" id="PIRSR605502-1"/>
    </source>
</evidence>
<dbReference type="EMBL" id="CP013187">
    <property type="protein sequence ID" value="ALO42906.1"/>
    <property type="molecule type" value="Genomic_DNA"/>
</dbReference>